<proteinExistence type="predicted"/>
<feature type="compositionally biased region" description="Basic and acidic residues" evidence="1">
    <location>
        <begin position="62"/>
        <end position="72"/>
    </location>
</feature>
<organism evidence="2 3">
    <name type="scientific">Austropuccinia psidii MF-1</name>
    <dbReference type="NCBI Taxonomy" id="1389203"/>
    <lineage>
        <taxon>Eukaryota</taxon>
        <taxon>Fungi</taxon>
        <taxon>Dikarya</taxon>
        <taxon>Basidiomycota</taxon>
        <taxon>Pucciniomycotina</taxon>
        <taxon>Pucciniomycetes</taxon>
        <taxon>Pucciniales</taxon>
        <taxon>Sphaerophragmiaceae</taxon>
        <taxon>Austropuccinia</taxon>
    </lineage>
</organism>
<gene>
    <name evidence="2" type="ORF">O181_112605</name>
</gene>
<name>A0A9Q3K4R9_9BASI</name>
<dbReference type="EMBL" id="AVOT02090930">
    <property type="protein sequence ID" value="MBW0572890.1"/>
    <property type="molecule type" value="Genomic_DNA"/>
</dbReference>
<dbReference type="Proteomes" id="UP000765509">
    <property type="component" value="Unassembled WGS sequence"/>
</dbReference>
<protein>
    <submittedName>
        <fullName evidence="2">Uncharacterized protein</fullName>
    </submittedName>
</protein>
<feature type="compositionally biased region" description="Polar residues" evidence="1">
    <location>
        <begin position="1"/>
        <end position="27"/>
    </location>
</feature>
<evidence type="ECO:0000313" key="3">
    <source>
        <dbReference type="Proteomes" id="UP000765509"/>
    </source>
</evidence>
<accession>A0A9Q3K4R9</accession>
<keyword evidence="3" id="KW-1185">Reference proteome</keyword>
<comment type="caution">
    <text evidence="2">The sequence shown here is derived from an EMBL/GenBank/DDBJ whole genome shotgun (WGS) entry which is preliminary data.</text>
</comment>
<dbReference type="AlphaFoldDB" id="A0A9Q3K4R9"/>
<sequence length="107" mass="11517">MHGTKTTESPPTRLTRSTYATQANPVETHSRHEWHPMVGGLIPKPSQLDEPPISGLSPSSKPPKDVLTREPEPEVAPTQSTEEPSAFPATPRSVIIIDNVPLGSPPP</sequence>
<reference evidence="2" key="1">
    <citation type="submission" date="2021-03" db="EMBL/GenBank/DDBJ databases">
        <title>Draft genome sequence of rust myrtle Austropuccinia psidii MF-1, a brazilian biotype.</title>
        <authorList>
            <person name="Quecine M.C."/>
            <person name="Pachon D.M.R."/>
            <person name="Bonatelli M.L."/>
            <person name="Correr F.H."/>
            <person name="Franceschini L.M."/>
            <person name="Leite T.F."/>
            <person name="Margarido G.R.A."/>
            <person name="Almeida C.A."/>
            <person name="Ferrarezi J.A."/>
            <person name="Labate C.A."/>
        </authorList>
    </citation>
    <scope>NUCLEOTIDE SEQUENCE</scope>
    <source>
        <strain evidence="2">MF-1</strain>
    </source>
</reference>
<feature type="region of interest" description="Disordered" evidence="1">
    <location>
        <begin position="1"/>
        <end position="107"/>
    </location>
</feature>
<evidence type="ECO:0000313" key="2">
    <source>
        <dbReference type="EMBL" id="MBW0572890.1"/>
    </source>
</evidence>
<evidence type="ECO:0000256" key="1">
    <source>
        <dbReference type="SAM" id="MobiDB-lite"/>
    </source>
</evidence>